<dbReference type="SUPFAM" id="SSF56935">
    <property type="entry name" value="Porins"/>
    <property type="match status" value="1"/>
</dbReference>
<comment type="similarity">
    <text evidence="11 12">Belongs to the TonB-dependent receptor family.</text>
</comment>
<accession>A0A2N5XZI4</accession>
<dbReference type="InterPro" id="IPR012910">
    <property type="entry name" value="Plug_dom"/>
</dbReference>
<sequence length="817" mass="90054">MISQFKAKQRRFTAKTLPLALAMASAPMIGGVSLSAVAQLEEVLVTANRRSVTDVQTTAVSVSAITTNDIDKLSPRDLGDIATLVPNFSAAKPAGFNAASFAMRGVGQTSIIVYQDPQVGVTVDDFVIPHIQSQLLEMFDIEQIEVLRGPQGTLFGKNTTGGVVNVKTKRPVLNENSLEVQGKIENYGRHETRIAGNLAVTDTLALRAAGLYMKSDGFWKAGSEYGPVTAFDPNHPALGTTGGGDGRDLGGDDTISGRLKALWEPTPNFTAMAQYEIIRDNGDSPPVANGTPLDAPVVFNLLGLTKDVGRDPLDVGAVTNRDDLLMNMSNGHQVDVDGFYLNMDWEVGDYTLSSVTGLRKQESELPSTYTGEAGPNSLFDANRVDDRETFQQELRLASNFSGPFNYVLGGFYQEDETTFCVVQILGFLDLLGVGSSAFGDPTFWDNNPQVMCNQQKADNWAVFADGSYDIDDKWTISGGIRYTNERKRWTGRNQVFFQQLNGGFDPTLTADTFNEVLDAADFDKYSTGVFRDSKTWKEPTWRLTLSHTFSDDHFAYLNYSRGFKSGAYNDQTGSSGTVITARSAAPTDPEIADSLELGLKSTYLDGRMRVNVATFYAEYSDAQRDLVAEFDNPFGGSFQETRFFNAADLTSYGLEVEASALVTSNFTLRGNLGYLHSEYDQFLADTNFDGVDNVDLTNEDVNRAPEWQWGLDAIYNHTFMNGDLDWVANVTYEDEAIFVYSNVAPEYHGMTDERTLVNASVTYTSADERFFARVYGRNLTDKRYRVGELPVADLWTMSYYGAPRTYGLEVGYKFGGR</sequence>
<dbReference type="Pfam" id="PF07715">
    <property type="entry name" value="Plug"/>
    <property type="match status" value="1"/>
</dbReference>
<keyword evidence="8 12" id="KW-0798">TonB box</keyword>
<evidence type="ECO:0008006" key="19">
    <source>
        <dbReference type="Google" id="ProtNLM"/>
    </source>
</evidence>
<keyword evidence="9 11" id="KW-0472">Membrane</keyword>
<dbReference type="GO" id="GO:0009279">
    <property type="term" value="C:cell outer membrane"/>
    <property type="evidence" value="ECO:0007669"/>
    <property type="project" value="UniProtKB-SubCell"/>
</dbReference>
<dbReference type="AlphaFoldDB" id="A0A2N5XZI4"/>
<evidence type="ECO:0000313" key="17">
    <source>
        <dbReference type="EMBL" id="PLW81555.1"/>
    </source>
</evidence>
<feature type="domain" description="TonB-dependent receptor-like beta-barrel" evidence="15">
    <location>
        <begin position="327"/>
        <end position="779"/>
    </location>
</feature>
<evidence type="ECO:0000256" key="3">
    <source>
        <dbReference type="ARBA" id="ARBA00022452"/>
    </source>
</evidence>
<feature type="chain" id="PRO_5014639702" description="TonB-dependent receptor" evidence="14">
    <location>
        <begin position="39"/>
        <end position="817"/>
    </location>
</feature>
<evidence type="ECO:0000256" key="12">
    <source>
        <dbReference type="RuleBase" id="RU003357"/>
    </source>
</evidence>
<evidence type="ECO:0000256" key="10">
    <source>
        <dbReference type="ARBA" id="ARBA00023237"/>
    </source>
</evidence>
<keyword evidence="3 11" id="KW-1134">Transmembrane beta strand</keyword>
<name>A0A2N5XZI4_9GAMM</name>
<keyword evidence="14" id="KW-0732">Signal</keyword>
<keyword evidence="7" id="KW-0406">Ion transport</keyword>
<proteinExistence type="inferred from homology"/>
<dbReference type="Gene3D" id="2.40.170.20">
    <property type="entry name" value="TonB-dependent receptor, beta-barrel domain"/>
    <property type="match status" value="1"/>
</dbReference>
<evidence type="ECO:0000256" key="8">
    <source>
        <dbReference type="ARBA" id="ARBA00023077"/>
    </source>
</evidence>
<evidence type="ECO:0000256" key="4">
    <source>
        <dbReference type="ARBA" id="ARBA00022496"/>
    </source>
</evidence>
<evidence type="ECO:0000259" key="15">
    <source>
        <dbReference type="Pfam" id="PF00593"/>
    </source>
</evidence>
<evidence type="ECO:0000313" key="18">
    <source>
        <dbReference type="Proteomes" id="UP000234845"/>
    </source>
</evidence>
<dbReference type="InterPro" id="IPR039426">
    <property type="entry name" value="TonB-dep_rcpt-like"/>
</dbReference>
<dbReference type="PANTHER" id="PTHR32552:SF81">
    <property type="entry name" value="TONB-DEPENDENT OUTER MEMBRANE RECEPTOR"/>
    <property type="match status" value="1"/>
</dbReference>
<comment type="caution">
    <text evidence="17">The sequence shown here is derived from an EMBL/GenBank/DDBJ whole genome shotgun (WGS) entry which is preliminary data.</text>
</comment>
<keyword evidence="2 11" id="KW-0813">Transport</keyword>
<keyword evidence="10 11" id="KW-0998">Cell outer membrane</keyword>
<gene>
    <name evidence="17" type="ORF">CWI75_15100</name>
</gene>
<evidence type="ECO:0000259" key="16">
    <source>
        <dbReference type="Pfam" id="PF07715"/>
    </source>
</evidence>
<protein>
    <recommendedName>
        <fullName evidence="19">TonB-dependent receptor</fullName>
    </recommendedName>
</protein>
<keyword evidence="4" id="KW-0410">Iron transport</keyword>
<dbReference type="Pfam" id="PF00593">
    <property type="entry name" value="TonB_dep_Rec_b-barrel"/>
    <property type="match status" value="1"/>
</dbReference>
<keyword evidence="6" id="KW-0408">Iron</keyword>
<evidence type="ECO:0000256" key="14">
    <source>
        <dbReference type="SAM" id="SignalP"/>
    </source>
</evidence>
<feature type="signal peptide" evidence="14">
    <location>
        <begin position="1"/>
        <end position="38"/>
    </location>
</feature>
<evidence type="ECO:0000256" key="2">
    <source>
        <dbReference type="ARBA" id="ARBA00022448"/>
    </source>
</evidence>
<feature type="domain" description="TonB-dependent receptor plug" evidence="16">
    <location>
        <begin position="55"/>
        <end position="163"/>
    </location>
</feature>
<evidence type="ECO:0000256" key="1">
    <source>
        <dbReference type="ARBA" id="ARBA00004571"/>
    </source>
</evidence>
<feature type="region of interest" description="Disordered" evidence="13">
    <location>
        <begin position="232"/>
        <end position="251"/>
    </location>
</feature>
<reference evidence="18" key="1">
    <citation type="submission" date="2017-11" db="EMBL/GenBank/DDBJ databases">
        <title>The draft genome sequence of Chromatocurvus sp. F02.</title>
        <authorList>
            <person name="Du Z.-J."/>
            <person name="Chang Y.-Q."/>
        </authorList>
    </citation>
    <scope>NUCLEOTIDE SEQUENCE [LARGE SCALE GENOMIC DNA]</scope>
    <source>
        <strain evidence="18">F02</strain>
    </source>
</reference>
<dbReference type="Proteomes" id="UP000234845">
    <property type="component" value="Unassembled WGS sequence"/>
</dbReference>
<dbReference type="InterPro" id="IPR036942">
    <property type="entry name" value="Beta-barrel_TonB_sf"/>
</dbReference>
<keyword evidence="18" id="KW-1185">Reference proteome</keyword>
<evidence type="ECO:0000256" key="5">
    <source>
        <dbReference type="ARBA" id="ARBA00022692"/>
    </source>
</evidence>
<dbReference type="PROSITE" id="PS52016">
    <property type="entry name" value="TONB_DEPENDENT_REC_3"/>
    <property type="match status" value="1"/>
</dbReference>
<organism evidence="17 18">
    <name type="scientific">Kineobactrum sediminis</name>
    <dbReference type="NCBI Taxonomy" id="1905677"/>
    <lineage>
        <taxon>Bacteria</taxon>
        <taxon>Pseudomonadati</taxon>
        <taxon>Pseudomonadota</taxon>
        <taxon>Gammaproteobacteria</taxon>
        <taxon>Cellvibrionales</taxon>
        <taxon>Halieaceae</taxon>
        <taxon>Kineobactrum</taxon>
    </lineage>
</organism>
<dbReference type="InterPro" id="IPR000531">
    <property type="entry name" value="Beta-barrel_TonB"/>
</dbReference>
<comment type="subcellular location">
    <subcellularLocation>
        <location evidence="1 11">Cell outer membrane</location>
        <topology evidence="1 11">Multi-pass membrane protein</topology>
    </subcellularLocation>
</comment>
<evidence type="ECO:0000256" key="11">
    <source>
        <dbReference type="PROSITE-ProRule" id="PRU01360"/>
    </source>
</evidence>
<keyword evidence="5 11" id="KW-0812">Transmembrane</keyword>
<dbReference type="GO" id="GO:0006826">
    <property type="term" value="P:iron ion transport"/>
    <property type="evidence" value="ECO:0007669"/>
    <property type="project" value="UniProtKB-KW"/>
</dbReference>
<evidence type="ECO:0000256" key="7">
    <source>
        <dbReference type="ARBA" id="ARBA00023065"/>
    </source>
</evidence>
<evidence type="ECO:0000256" key="9">
    <source>
        <dbReference type="ARBA" id="ARBA00023136"/>
    </source>
</evidence>
<evidence type="ECO:0000256" key="6">
    <source>
        <dbReference type="ARBA" id="ARBA00023004"/>
    </source>
</evidence>
<dbReference type="EMBL" id="PKLZ01000012">
    <property type="protein sequence ID" value="PLW81555.1"/>
    <property type="molecule type" value="Genomic_DNA"/>
</dbReference>
<evidence type="ECO:0000256" key="13">
    <source>
        <dbReference type="SAM" id="MobiDB-lite"/>
    </source>
</evidence>
<dbReference type="OrthoDB" id="127311at2"/>
<dbReference type="RefSeq" id="WP_101522354.1">
    <property type="nucleotide sequence ID" value="NZ_PKLZ01000012.1"/>
</dbReference>
<dbReference type="PANTHER" id="PTHR32552">
    <property type="entry name" value="FERRICHROME IRON RECEPTOR-RELATED"/>
    <property type="match status" value="1"/>
</dbReference>